<dbReference type="Pfam" id="PF17921">
    <property type="entry name" value="Integrase_H2C2"/>
    <property type="match status" value="1"/>
</dbReference>
<keyword evidence="3" id="KW-0540">Nuclease</keyword>
<evidence type="ECO:0000256" key="2">
    <source>
        <dbReference type="ARBA" id="ARBA00022695"/>
    </source>
</evidence>
<feature type="domain" description="Integrase catalytic" evidence="7">
    <location>
        <begin position="413"/>
        <end position="572"/>
    </location>
</feature>
<protein>
    <recommendedName>
        <fullName evidence="7">Integrase catalytic domain-containing protein</fullName>
    </recommendedName>
</protein>
<sequence length="698" mass="80044">MSDITVSVVLVQEQEGNQRPVYFISKVLQGTELRYQKIKKAALALVIASRRLRPYFQNFVVIVKTDLPIRQVLRKPDLADRMVAWSVQLSEFEISFERRGHIKAQALADFLTELTQGETDGSAEETNVREWYLSVDGSSNHTGSGAGVILEGPAGIVIEQSLHFEFKASNNQAEYEALLAGMRLAEELEVKKTHRQERLEAGNRPEYQTRDPQLVKYWMKAKEMASMFENFVLVHVPRDHNERAHLLAKLASTQRRQQKSIIHESLHSPTIEQPEGIERQEIGCVDEKDTWVAPILRYIQDNCTPGDPKEARRIVREASRYVVIGRRLYRRGHALPLLRCVDESEAEYVIKEVHEGICGTHIKGQALASKIVRAGYYWPTMRSDCMSFVKKCDKCQRFAEGHKAPPEWLHSIMAPWPFHKWGIDILGPFPIAPGQLKFLIVAVDYFTKWVEADLVATISPDRVKRFLWKRIVCRFGIPAEIISDNSTQFASKVTAEFCEGLKIRQLFTSVEHPQANGQAEAANKVILRGIRRRLEEAKGRWADELPQVLWSYHTTPHSTTGETPFRLTYGTEAVIPVEIGEPSPRVTFFEPSNNEEELRVNLDLLQEEREIAHIKEYAVKARVAKKYNEKLIPRHFNVADLVLRKVTKKAENNKLSPPWEGPFRITEEVGRGAYRLEQLDGKKVPRTWNAMSLRMYYS</sequence>
<gene>
    <name evidence="8" type="ORF">CR513_60844</name>
</gene>
<evidence type="ECO:0000256" key="5">
    <source>
        <dbReference type="ARBA" id="ARBA00022801"/>
    </source>
</evidence>
<dbReference type="InterPro" id="IPR043502">
    <property type="entry name" value="DNA/RNA_pol_sf"/>
</dbReference>
<dbReference type="InterPro" id="IPR012337">
    <property type="entry name" value="RNaseH-like_sf"/>
</dbReference>
<evidence type="ECO:0000256" key="4">
    <source>
        <dbReference type="ARBA" id="ARBA00022759"/>
    </source>
</evidence>
<keyword evidence="2" id="KW-0548">Nucleotidyltransferase</keyword>
<proteinExistence type="predicted"/>
<dbReference type="CDD" id="cd09279">
    <property type="entry name" value="RNase_HI_like"/>
    <property type="match status" value="1"/>
</dbReference>
<evidence type="ECO:0000313" key="8">
    <source>
        <dbReference type="EMBL" id="RDX60971.1"/>
    </source>
</evidence>
<dbReference type="InterPro" id="IPR001584">
    <property type="entry name" value="Integrase_cat-core"/>
</dbReference>
<dbReference type="Pfam" id="PF17917">
    <property type="entry name" value="RT_RNaseH"/>
    <property type="match status" value="1"/>
</dbReference>
<keyword evidence="4" id="KW-0255">Endonuclease</keyword>
<evidence type="ECO:0000313" key="9">
    <source>
        <dbReference type="Proteomes" id="UP000257109"/>
    </source>
</evidence>
<dbReference type="InterPro" id="IPR041588">
    <property type="entry name" value="Integrase_H2C2"/>
</dbReference>
<reference evidence="8" key="1">
    <citation type="submission" date="2018-05" db="EMBL/GenBank/DDBJ databases">
        <title>Draft genome of Mucuna pruriens seed.</title>
        <authorList>
            <person name="Nnadi N.E."/>
            <person name="Vos R."/>
            <person name="Hasami M.H."/>
            <person name="Devisetty U.K."/>
            <person name="Aguiy J.C."/>
        </authorList>
    </citation>
    <scope>NUCLEOTIDE SEQUENCE [LARGE SCALE GENOMIC DNA]</scope>
    <source>
        <strain evidence="8">JCA_2017</strain>
    </source>
</reference>
<accession>A0A371E4L8</accession>
<dbReference type="OrthoDB" id="1934939at2759"/>
<dbReference type="Proteomes" id="UP000257109">
    <property type="component" value="Unassembled WGS sequence"/>
</dbReference>
<dbReference type="GO" id="GO:0003964">
    <property type="term" value="F:RNA-directed DNA polymerase activity"/>
    <property type="evidence" value="ECO:0007669"/>
    <property type="project" value="UniProtKB-KW"/>
</dbReference>
<dbReference type="Gene3D" id="1.10.340.70">
    <property type="match status" value="1"/>
</dbReference>
<name>A0A371E4L8_MUCPR</name>
<dbReference type="PANTHER" id="PTHR48475:SF2">
    <property type="entry name" value="RIBONUCLEASE H"/>
    <property type="match status" value="1"/>
</dbReference>
<dbReference type="GO" id="GO:0015074">
    <property type="term" value="P:DNA integration"/>
    <property type="evidence" value="ECO:0007669"/>
    <property type="project" value="InterPro"/>
</dbReference>
<dbReference type="GO" id="GO:0004523">
    <property type="term" value="F:RNA-DNA hybrid ribonuclease activity"/>
    <property type="evidence" value="ECO:0007669"/>
    <property type="project" value="InterPro"/>
</dbReference>
<keyword evidence="9" id="KW-1185">Reference proteome</keyword>
<dbReference type="InterPro" id="IPR041373">
    <property type="entry name" value="RT_RNaseH"/>
</dbReference>
<dbReference type="AlphaFoldDB" id="A0A371E4L8"/>
<dbReference type="SUPFAM" id="SSF53098">
    <property type="entry name" value="Ribonuclease H-like"/>
    <property type="match status" value="2"/>
</dbReference>
<dbReference type="Gene3D" id="3.30.420.10">
    <property type="entry name" value="Ribonuclease H-like superfamily/Ribonuclease H"/>
    <property type="match status" value="2"/>
</dbReference>
<feature type="non-terminal residue" evidence="8">
    <location>
        <position position="1"/>
    </location>
</feature>
<dbReference type="InterPro" id="IPR036397">
    <property type="entry name" value="RNaseH_sf"/>
</dbReference>
<keyword evidence="6" id="KW-0695">RNA-directed DNA polymerase</keyword>
<dbReference type="PANTHER" id="PTHR48475">
    <property type="entry name" value="RIBONUCLEASE H"/>
    <property type="match status" value="1"/>
</dbReference>
<dbReference type="PROSITE" id="PS50994">
    <property type="entry name" value="INTEGRASE"/>
    <property type="match status" value="1"/>
</dbReference>
<dbReference type="GO" id="GO:0003676">
    <property type="term" value="F:nucleic acid binding"/>
    <property type="evidence" value="ECO:0007669"/>
    <property type="project" value="InterPro"/>
</dbReference>
<dbReference type="Pfam" id="PF00665">
    <property type="entry name" value="rve"/>
    <property type="match status" value="1"/>
</dbReference>
<dbReference type="InterPro" id="IPR002156">
    <property type="entry name" value="RNaseH_domain"/>
</dbReference>
<keyword evidence="1" id="KW-0808">Transferase</keyword>
<evidence type="ECO:0000256" key="6">
    <source>
        <dbReference type="ARBA" id="ARBA00022918"/>
    </source>
</evidence>
<dbReference type="Pfam" id="PF13456">
    <property type="entry name" value="RVT_3"/>
    <property type="match status" value="1"/>
</dbReference>
<comment type="caution">
    <text evidence="8">The sequence shown here is derived from an EMBL/GenBank/DDBJ whole genome shotgun (WGS) entry which is preliminary data.</text>
</comment>
<evidence type="ECO:0000259" key="7">
    <source>
        <dbReference type="PROSITE" id="PS50994"/>
    </source>
</evidence>
<dbReference type="SUPFAM" id="SSF56672">
    <property type="entry name" value="DNA/RNA polymerases"/>
    <property type="match status" value="1"/>
</dbReference>
<dbReference type="EMBL" id="QJKJ01016451">
    <property type="protein sequence ID" value="RDX60971.1"/>
    <property type="molecule type" value="Genomic_DNA"/>
</dbReference>
<evidence type="ECO:0000256" key="3">
    <source>
        <dbReference type="ARBA" id="ARBA00022722"/>
    </source>
</evidence>
<organism evidence="8 9">
    <name type="scientific">Mucuna pruriens</name>
    <name type="common">Velvet bean</name>
    <name type="synonym">Dolichos pruriens</name>
    <dbReference type="NCBI Taxonomy" id="157652"/>
    <lineage>
        <taxon>Eukaryota</taxon>
        <taxon>Viridiplantae</taxon>
        <taxon>Streptophyta</taxon>
        <taxon>Embryophyta</taxon>
        <taxon>Tracheophyta</taxon>
        <taxon>Spermatophyta</taxon>
        <taxon>Magnoliopsida</taxon>
        <taxon>eudicotyledons</taxon>
        <taxon>Gunneridae</taxon>
        <taxon>Pentapetalae</taxon>
        <taxon>rosids</taxon>
        <taxon>fabids</taxon>
        <taxon>Fabales</taxon>
        <taxon>Fabaceae</taxon>
        <taxon>Papilionoideae</taxon>
        <taxon>50 kb inversion clade</taxon>
        <taxon>NPAAA clade</taxon>
        <taxon>indigoferoid/millettioid clade</taxon>
        <taxon>Phaseoleae</taxon>
        <taxon>Mucuna</taxon>
    </lineage>
</organism>
<keyword evidence="5" id="KW-0378">Hydrolase</keyword>
<evidence type="ECO:0000256" key="1">
    <source>
        <dbReference type="ARBA" id="ARBA00022679"/>
    </source>
</evidence>